<name>A0A428K268_9FLAO</name>
<dbReference type="RefSeq" id="WP_125467426.1">
    <property type="nucleotide sequence ID" value="NZ_RWBG01000002.1"/>
</dbReference>
<sequence length="376" mass="42428">MNILFITHNSKRAGAPKVLLLFLQWLKKHTKHHITVVDMAAGSLQNDFKAVANKYIVLSECKPKANVFSKVFKKQKKAEDQLISTLSKTSYHLVYANTVKTIPYGVLFKQRLSIPKLFVHIHELPVTIKLLLPDISKYIHEINKVIAVSKLVKQGLVYEYKVTSEKIEVIYEFSNVTLNTNTILDKPDGDKLRKPQFRVGASGYVDWRKGADVFLQVARCFFKQYPEADVDFVWVGKVPKPERLILETDSLKMNLQDKVRFVGEQANPYPYFNSFDVFLMPSREDPFPLVCIELGQLGKPIICFKGAVGTAEILQGGGGVVVPYLDVEAMASAVANYKDQPELCATDGEEAKALFKRFTVENQVPKLLEALNAMLD</sequence>
<keyword evidence="2" id="KW-1185">Reference proteome</keyword>
<protein>
    <submittedName>
        <fullName evidence="1">Glycosyltransferase</fullName>
    </submittedName>
</protein>
<gene>
    <name evidence="1" type="ORF">EJA19_05915</name>
</gene>
<dbReference type="Gene3D" id="3.40.50.2000">
    <property type="entry name" value="Glycogen Phosphorylase B"/>
    <property type="match status" value="2"/>
</dbReference>
<dbReference type="SUPFAM" id="SSF53756">
    <property type="entry name" value="UDP-Glycosyltransferase/glycogen phosphorylase"/>
    <property type="match status" value="1"/>
</dbReference>
<dbReference type="PANTHER" id="PTHR12526">
    <property type="entry name" value="GLYCOSYLTRANSFERASE"/>
    <property type="match status" value="1"/>
</dbReference>
<dbReference type="PANTHER" id="PTHR12526:SF630">
    <property type="entry name" value="GLYCOSYLTRANSFERASE"/>
    <property type="match status" value="1"/>
</dbReference>
<comment type="caution">
    <text evidence="1">The sequence shown here is derived from an EMBL/GenBank/DDBJ whole genome shotgun (WGS) entry which is preliminary data.</text>
</comment>
<proteinExistence type="predicted"/>
<dbReference type="GO" id="GO:0016740">
    <property type="term" value="F:transferase activity"/>
    <property type="evidence" value="ECO:0007669"/>
    <property type="project" value="UniProtKB-KW"/>
</dbReference>
<evidence type="ECO:0000313" key="1">
    <source>
        <dbReference type="EMBL" id="RSK40511.1"/>
    </source>
</evidence>
<dbReference type="OrthoDB" id="655095at2"/>
<organism evidence="1 2">
    <name type="scientific">Mangrovimonas spongiae</name>
    <dbReference type="NCBI Taxonomy" id="2494697"/>
    <lineage>
        <taxon>Bacteria</taxon>
        <taxon>Pseudomonadati</taxon>
        <taxon>Bacteroidota</taxon>
        <taxon>Flavobacteriia</taxon>
        <taxon>Flavobacteriales</taxon>
        <taxon>Flavobacteriaceae</taxon>
        <taxon>Mangrovimonas</taxon>
    </lineage>
</organism>
<accession>A0A428K268</accession>
<dbReference type="AlphaFoldDB" id="A0A428K268"/>
<keyword evidence="1" id="KW-0808">Transferase</keyword>
<evidence type="ECO:0000313" key="2">
    <source>
        <dbReference type="Proteomes" id="UP000270620"/>
    </source>
</evidence>
<dbReference type="Proteomes" id="UP000270620">
    <property type="component" value="Unassembled WGS sequence"/>
</dbReference>
<dbReference type="EMBL" id="RWBG01000002">
    <property type="protein sequence ID" value="RSK40511.1"/>
    <property type="molecule type" value="Genomic_DNA"/>
</dbReference>
<dbReference type="Pfam" id="PF13692">
    <property type="entry name" value="Glyco_trans_1_4"/>
    <property type="match status" value="1"/>
</dbReference>
<reference evidence="1 2" key="1">
    <citation type="submission" date="2018-12" db="EMBL/GenBank/DDBJ databases">
        <title>Mangrovimonas spongiae sp. nov., a novel member of the genus Mangrovimonas isolated from marine sponge.</title>
        <authorList>
            <person name="Zhuang L."/>
            <person name="Luo L."/>
        </authorList>
    </citation>
    <scope>NUCLEOTIDE SEQUENCE [LARGE SCALE GENOMIC DNA]</scope>
    <source>
        <strain evidence="1 2">HN-E26</strain>
    </source>
</reference>